<keyword evidence="2" id="KW-1133">Transmembrane helix</keyword>
<dbReference type="Proteomes" id="UP000249390">
    <property type="component" value="Unassembled WGS sequence"/>
</dbReference>
<evidence type="ECO:0000256" key="1">
    <source>
        <dbReference type="SAM" id="MobiDB-lite"/>
    </source>
</evidence>
<dbReference type="PANTHER" id="PTHR36347">
    <property type="entry name" value="EXPRESSED PROTEIN"/>
    <property type="match status" value="1"/>
</dbReference>
<protein>
    <submittedName>
        <fullName evidence="3">Uncharacterized protein</fullName>
    </submittedName>
</protein>
<gene>
    <name evidence="3" type="ORF">DM860_016000</name>
</gene>
<feature type="transmembrane region" description="Helical" evidence="2">
    <location>
        <begin position="115"/>
        <end position="133"/>
    </location>
</feature>
<name>A0A328DLI0_9ASTE</name>
<comment type="caution">
    <text evidence="3">The sequence shown here is derived from an EMBL/GenBank/DDBJ whole genome shotgun (WGS) entry which is preliminary data.</text>
</comment>
<keyword evidence="2" id="KW-0472">Membrane</keyword>
<accession>A0A328DLI0</accession>
<keyword evidence="4" id="KW-1185">Reference proteome</keyword>
<reference evidence="3 4" key="1">
    <citation type="submission" date="2018-06" db="EMBL/GenBank/DDBJ databases">
        <title>The Genome of Cuscuta australis (Dodder) Provides Insight into the Evolution of Plant Parasitism.</title>
        <authorList>
            <person name="Liu H."/>
        </authorList>
    </citation>
    <scope>NUCLEOTIDE SEQUENCE [LARGE SCALE GENOMIC DNA]</scope>
    <source>
        <strain evidence="4">cv. Yunnan</strain>
        <tissue evidence="3">Vines</tissue>
    </source>
</reference>
<dbReference type="GO" id="GO:0009507">
    <property type="term" value="C:chloroplast"/>
    <property type="evidence" value="ECO:0007669"/>
    <property type="project" value="TreeGrafter"/>
</dbReference>
<dbReference type="AlphaFoldDB" id="A0A328DLI0"/>
<proteinExistence type="predicted"/>
<sequence length="156" mass="16966">MLTLSKQIPLPLTQFPSKPHPSPCLPFTLATIKAGASGDDPSPRAPPQSPVGMRFRTGPRKRRQMQQEVGSGDGGAAMRAKTPPPAKDRESMSLGEKVAEIYMGEKGVLFWLNKFAYASIYIVIGAWIVFRFVGPALNLYQLEVPPLAPESMIKGS</sequence>
<dbReference type="PANTHER" id="PTHR36347:SF1">
    <property type="entry name" value="EXPRESSED PROTEIN"/>
    <property type="match status" value="1"/>
</dbReference>
<evidence type="ECO:0000313" key="4">
    <source>
        <dbReference type="Proteomes" id="UP000249390"/>
    </source>
</evidence>
<keyword evidence="2" id="KW-0812">Transmembrane</keyword>
<feature type="region of interest" description="Disordered" evidence="1">
    <location>
        <begin position="33"/>
        <end position="92"/>
    </location>
</feature>
<evidence type="ECO:0000256" key="2">
    <source>
        <dbReference type="SAM" id="Phobius"/>
    </source>
</evidence>
<dbReference type="EMBL" id="NQVE01000131">
    <property type="protein sequence ID" value="RAL45508.1"/>
    <property type="molecule type" value="Genomic_DNA"/>
</dbReference>
<feature type="region of interest" description="Disordered" evidence="1">
    <location>
        <begin position="1"/>
        <end position="20"/>
    </location>
</feature>
<organism evidence="3 4">
    <name type="scientific">Cuscuta australis</name>
    <dbReference type="NCBI Taxonomy" id="267555"/>
    <lineage>
        <taxon>Eukaryota</taxon>
        <taxon>Viridiplantae</taxon>
        <taxon>Streptophyta</taxon>
        <taxon>Embryophyta</taxon>
        <taxon>Tracheophyta</taxon>
        <taxon>Spermatophyta</taxon>
        <taxon>Magnoliopsida</taxon>
        <taxon>eudicotyledons</taxon>
        <taxon>Gunneridae</taxon>
        <taxon>Pentapetalae</taxon>
        <taxon>asterids</taxon>
        <taxon>lamiids</taxon>
        <taxon>Solanales</taxon>
        <taxon>Convolvulaceae</taxon>
        <taxon>Cuscuteae</taxon>
        <taxon>Cuscuta</taxon>
        <taxon>Cuscuta subgen. Grammica</taxon>
        <taxon>Cuscuta sect. Cleistogrammica</taxon>
    </lineage>
</organism>
<evidence type="ECO:0000313" key="3">
    <source>
        <dbReference type="EMBL" id="RAL45508.1"/>
    </source>
</evidence>